<feature type="region of interest" description="Disordered" evidence="1">
    <location>
        <begin position="1"/>
        <end position="68"/>
    </location>
</feature>
<feature type="region of interest" description="Disordered" evidence="1">
    <location>
        <begin position="93"/>
        <end position="114"/>
    </location>
</feature>
<reference evidence="2" key="1">
    <citation type="submission" date="2020-11" db="EMBL/GenBank/DDBJ databases">
        <authorList>
            <consortium name="DOE Joint Genome Institute"/>
            <person name="Ahrendt S."/>
            <person name="Riley R."/>
            <person name="Andreopoulos W."/>
            <person name="Labutti K."/>
            <person name="Pangilinan J."/>
            <person name="Ruiz-Duenas F.J."/>
            <person name="Barrasa J.M."/>
            <person name="Sanchez-Garcia M."/>
            <person name="Camarero S."/>
            <person name="Miyauchi S."/>
            <person name="Serrano A."/>
            <person name="Linde D."/>
            <person name="Babiker R."/>
            <person name="Drula E."/>
            <person name="Ayuso-Fernandez I."/>
            <person name="Pacheco R."/>
            <person name="Padilla G."/>
            <person name="Ferreira P."/>
            <person name="Barriuso J."/>
            <person name="Kellner H."/>
            <person name="Castanera R."/>
            <person name="Alfaro M."/>
            <person name="Ramirez L."/>
            <person name="Pisabarro A.G."/>
            <person name="Kuo A."/>
            <person name="Tritt A."/>
            <person name="Lipzen A."/>
            <person name="He G."/>
            <person name="Yan M."/>
            <person name="Ng V."/>
            <person name="Cullen D."/>
            <person name="Martin F."/>
            <person name="Rosso M.-N."/>
            <person name="Henrissat B."/>
            <person name="Hibbett D."/>
            <person name="Martinez A.T."/>
            <person name="Grigoriev I.V."/>
        </authorList>
    </citation>
    <scope>NUCLEOTIDE SEQUENCE</scope>
    <source>
        <strain evidence="2">ATCC 90797</strain>
    </source>
</reference>
<evidence type="ECO:0008006" key="4">
    <source>
        <dbReference type="Google" id="ProtNLM"/>
    </source>
</evidence>
<dbReference type="Proteomes" id="UP000807025">
    <property type="component" value="Unassembled WGS sequence"/>
</dbReference>
<dbReference type="CDD" id="cd00298">
    <property type="entry name" value="ACD_sHsps_p23-like"/>
    <property type="match status" value="1"/>
</dbReference>
<gene>
    <name evidence="2" type="ORF">BDN71DRAFT_222614</name>
</gene>
<keyword evidence="3" id="KW-1185">Reference proteome</keyword>
<protein>
    <recommendedName>
        <fullName evidence="4">SHSP domain-containing protein</fullName>
    </recommendedName>
</protein>
<organism evidence="2 3">
    <name type="scientific">Pleurotus eryngii</name>
    <name type="common">Boletus of the steppes</name>
    <dbReference type="NCBI Taxonomy" id="5323"/>
    <lineage>
        <taxon>Eukaryota</taxon>
        <taxon>Fungi</taxon>
        <taxon>Dikarya</taxon>
        <taxon>Basidiomycota</taxon>
        <taxon>Agaricomycotina</taxon>
        <taxon>Agaricomycetes</taxon>
        <taxon>Agaricomycetidae</taxon>
        <taxon>Agaricales</taxon>
        <taxon>Pleurotineae</taxon>
        <taxon>Pleurotaceae</taxon>
        <taxon>Pleurotus</taxon>
    </lineage>
</organism>
<feature type="region of interest" description="Disordered" evidence="1">
    <location>
        <begin position="167"/>
        <end position="219"/>
    </location>
</feature>
<dbReference type="InterPro" id="IPR008978">
    <property type="entry name" value="HSP20-like_chaperone"/>
</dbReference>
<feature type="compositionally biased region" description="Polar residues" evidence="1">
    <location>
        <begin position="26"/>
        <end position="52"/>
    </location>
</feature>
<feature type="compositionally biased region" description="Polar residues" evidence="1">
    <location>
        <begin position="174"/>
        <end position="189"/>
    </location>
</feature>
<dbReference type="EMBL" id="MU154649">
    <property type="protein sequence ID" value="KAF9490136.1"/>
    <property type="molecule type" value="Genomic_DNA"/>
</dbReference>
<proteinExistence type="predicted"/>
<evidence type="ECO:0000313" key="2">
    <source>
        <dbReference type="EMBL" id="KAF9490136.1"/>
    </source>
</evidence>
<dbReference type="AlphaFoldDB" id="A0A9P5ZMA4"/>
<evidence type="ECO:0000313" key="3">
    <source>
        <dbReference type="Proteomes" id="UP000807025"/>
    </source>
</evidence>
<name>A0A9P5ZMA4_PLEER</name>
<sequence length="219" mass="24254">METKRSIKLGPAGNGQRHGSSKVLGVTSTKLHQSPFDNCASSIGTSSVNPRQGASDDAESKAQAERNETAATILATADPSPETIIDEECTQAPRYRPEKPELNKNTSTSLASHQGARVWCSERPILCRHEGENNNVVDIELPGFAPDEVEIFYDDLRLHLFAEKADNPERPRKSASNLRRITSSRQTKCQSHHLRHREWTTEGYSRARGPGRANQLTAR</sequence>
<evidence type="ECO:0000256" key="1">
    <source>
        <dbReference type="SAM" id="MobiDB-lite"/>
    </source>
</evidence>
<feature type="compositionally biased region" description="Basic and acidic residues" evidence="1">
    <location>
        <begin position="58"/>
        <end position="68"/>
    </location>
</feature>
<feature type="compositionally biased region" description="Polar residues" evidence="1">
    <location>
        <begin position="103"/>
        <end position="112"/>
    </location>
</feature>
<dbReference type="SUPFAM" id="SSF49764">
    <property type="entry name" value="HSP20-like chaperones"/>
    <property type="match status" value="1"/>
</dbReference>
<comment type="caution">
    <text evidence="2">The sequence shown here is derived from an EMBL/GenBank/DDBJ whole genome shotgun (WGS) entry which is preliminary data.</text>
</comment>
<accession>A0A9P5ZMA4</accession>